<dbReference type="PATRIC" id="fig|324602.8.peg.2443"/>
<reference evidence="5" key="1">
    <citation type="journal article" date="2011" name="BMC Genomics">
        <title>Complete genome sequence of the filamentous anoxygenic phototrophic bacterium Chloroflexus aurantiacus.</title>
        <authorList>
            <person name="Tang K.H."/>
            <person name="Barry K."/>
            <person name="Chertkov O."/>
            <person name="Dalin E."/>
            <person name="Han C.S."/>
            <person name="Hauser L.J."/>
            <person name="Honchak B.M."/>
            <person name="Karbach L.E."/>
            <person name="Land M.L."/>
            <person name="Lapidus A."/>
            <person name="Larimer F.W."/>
            <person name="Mikhailova N."/>
            <person name="Pitluck S."/>
            <person name="Pierson B.K."/>
            <person name="Blankenship R.E."/>
        </authorList>
    </citation>
    <scope>NUCLEOTIDE SEQUENCE [LARGE SCALE GENOMIC DNA]</scope>
    <source>
        <strain evidence="5">ATCC 29366 / DSM 635 / J-10-fl</strain>
    </source>
</reference>
<dbReference type="InterPro" id="IPR035089">
    <property type="entry name" value="Phage_sheath_subtilisin"/>
</dbReference>
<evidence type="ECO:0000259" key="2">
    <source>
        <dbReference type="Pfam" id="PF04984"/>
    </source>
</evidence>
<dbReference type="HOGENOM" id="CLU_009303_1_0_0"/>
<dbReference type="PANTHER" id="PTHR35861:SF1">
    <property type="entry name" value="PHAGE TAIL SHEATH PROTEIN"/>
    <property type="match status" value="1"/>
</dbReference>
<dbReference type="PANTHER" id="PTHR35861">
    <property type="match status" value="1"/>
</dbReference>
<dbReference type="InParanoid" id="A9WF53"/>
<dbReference type="RefSeq" id="WP_012258022.1">
    <property type="nucleotide sequence ID" value="NC_010175.1"/>
</dbReference>
<accession>A9WF53</accession>
<keyword evidence="5" id="KW-1185">Reference proteome</keyword>
<dbReference type="InterPro" id="IPR052042">
    <property type="entry name" value="Tail_sheath_structural"/>
</dbReference>
<protein>
    <submittedName>
        <fullName evidence="4">Tail sheath protein</fullName>
    </submittedName>
</protein>
<evidence type="ECO:0000313" key="5">
    <source>
        <dbReference type="Proteomes" id="UP000002008"/>
    </source>
</evidence>
<dbReference type="STRING" id="324602.Caur_2156"/>
<dbReference type="KEGG" id="cau:Caur_2156"/>
<feature type="domain" description="Tail sheath protein subtilisin-like" evidence="2">
    <location>
        <begin position="250"/>
        <end position="406"/>
    </location>
</feature>
<comment type="similarity">
    <text evidence="1">Belongs to the myoviridae tail sheath protein family.</text>
</comment>
<dbReference type="Proteomes" id="UP000002008">
    <property type="component" value="Chromosome"/>
</dbReference>
<evidence type="ECO:0000259" key="3">
    <source>
        <dbReference type="Pfam" id="PF17482"/>
    </source>
</evidence>
<dbReference type="Gene3D" id="3.40.50.11780">
    <property type="match status" value="2"/>
</dbReference>
<name>A9WF53_CHLAA</name>
<dbReference type="InterPro" id="IPR020287">
    <property type="entry name" value="Tail_sheath_C"/>
</dbReference>
<dbReference type="Pfam" id="PF04984">
    <property type="entry name" value="Phage_sheath_1"/>
    <property type="match status" value="1"/>
</dbReference>
<feature type="domain" description="Tail sheath protein C-terminal" evidence="3">
    <location>
        <begin position="415"/>
        <end position="518"/>
    </location>
</feature>
<gene>
    <name evidence="4" type="ordered locus">Caur_2156</name>
</gene>
<organism evidence="4 5">
    <name type="scientific">Chloroflexus aurantiacus (strain ATCC 29366 / DSM 635 / J-10-fl)</name>
    <dbReference type="NCBI Taxonomy" id="324602"/>
    <lineage>
        <taxon>Bacteria</taxon>
        <taxon>Bacillati</taxon>
        <taxon>Chloroflexota</taxon>
        <taxon>Chloroflexia</taxon>
        <taxon>Chloroflexales</taxon>
        <taxon>Chloroflexineae</taxon>
        <taxon>Chloroflexaceae</taxon>
        <taxon>Chloroflexus</taxon>
    </lineage>
</organism>
<dbReference type="AlphaFoldDB" id="A9WF53"/>
<evidence type="ECO:0000313" key="4">
    <source>
        <dbReference type="EMBL" id="ABY35368.1"/>
    </source>
</evidence>
<sequence length="526" mass="57155">MPVTLSYPGVYIEEVPSGVRTITGVATSITAFVGRARRGPVNDPVRIQNFGDYERLFGGLWEASTMSYAVQHFFLNGGTDALIVRLTNGAQRAQFSLASVSGPDNLVLEASSEGAWGNDLRIAIDHDTRPLSSAEADKVFNLTVVEVVPGSNPLQAARRETFRNVSIDPTAPSYVGTVLAQESLLLRVPDPYPGTFPTVRPAVAGTAGDLSTFTAPTTNGSDGNPLTSAQYEGSFDDKTGVYALRKADLFNLLCIPPFTRDTDVSEAVWTRALQFCRSERAFLIIDAPSGWKSIAAAVSGIGTFSAAVARDDHAAIYFPRVRIPDPLRENRLEEFAPCGAVAGVFARTDAQRGVWKAPAGQDATLFGVRALAVNLTDGEQGQLNPLGVNCLRSFPVSGNVVWGARTYRGADQLASEWKYIPVRRLALFIEETLYRSLQWVVFEPNDEPLWSQIRLNVGAFMQTLFRQGAFQGRSPREAYLVKCDRETTTQTDINMGVVNIVVGFAPLKPAEFVIIKIQQLAGQIAV</sequence>
<dbReference type="EMBL" id="CP000909">
    <property type="protein sequence ID" value="ABY35368.1"/>
    <property type="molecule type" value="Genomic_DNA"/>
</dbReference>
<evidence type="ECO:0000256" key="1">
    <source>
        <dbReference type="ARBA" id="ARBA00008005"/>
    </source>
</evidence>
<dbReference type="Pfam" id="PF17482">
    <property type="entry name" value="Phage_sheath_1C"/>
    <property type="match status" value="1"/>
</dbReference>
<dbReference type="eggNOG" id="COG3497">
    <property type="taxonomic scope" value="Bacteria"/>
</dbReference>
<proteinExistence type="inferred from homology"/>
<dbReference type="EnsemblBacteria" id="ABY35368">
    <property type="protein sequence ID" value="ABY35368"/>
    <property type="gene ID" value="Caur_2156"/>
</dbReference>